<dbReference type="Proteomes" id="UP000218323">
    <property type="component" value="Unassembled WGS sequence"/>
</dbReference>
<reference evidence="3 4" key="1">
    <citation type="submission" date="2017-09" db="EMBL/GenBank/DDBJ databases">
        <title>Sphingomonas adhaesiva DSM 7418, whole genome shotgun sequence.</title>
        <authorList>
            <person name="Feng G."/>
            <person name="Zhu H."/>
        </authorList>
    </citation>
    <scope>NUCLEOTIDE SEQUENCE [LARGE SCALE GENOMIC DNA]</scope>
    <source>
        <strain evidence="3 4">DSM 7418</strain>
    </source>
</reference>
<dbReference type="InterPro" id="IPR051532">
    <property type="entry name" value="Ester_Hydrolysis_Enzymes"/>
</dbReference>
<evidence type="ECO:0000259" key="2">
    <source>
        <dbReference type="Pfam" id="PF13472"/>
    </source>
</evidence>
<dbReference type="PANTHER" id="PTHR30383">
    <property type="entry name" value="THIOESTERASE 1/PROTEASE 1/LYSOPHOSPHOLIPASE L1"/>
    <property type="match status" value="1"/>
</dbReference>
<name>A0A2A4I5S4_9SPHN</name>
<accession>A0A2A4I5S4</accession>
<evidence type="ECO:0000313" key="3">
    <source>
        <dbReference type="EMBL" id="PCG14327.1"/>
    </source>
</evidence>
<dbReference type="GO" id="GO:0004622">
    <property type="term" value="F:phosphatidylcholine lysophospholipase activity"/>
    <property type="evidence" value="ECO:0007669"/>
    <property type="project" value="TreeGrafter"/>
</dbReference>
<dbReference type="InterPro" id="IPR013830">
    <property type="entry name" value="SGNH_hydro"/>
</dbReference>
<dbReference type="SUPFAM" id="SSF52266">
    <property type="entry name" value="SGNH hydrolase"/>
    <property type="match status" value="1"/>
</dbReference>
<keyword evidence="1" id="KW-0732">Signal</keyword>
<dbReference type="Gene3D" id="3.40.50.1110">
    <property type="entry name" value="SGNH hydrolase"/>
    <property type="match status" value="1"/>
</dbReference>
<gene>
    <name evidence="3" type="ORF">COA07_11155</name>
</gene>
<sequence>MTKTTYATGAALLQALLLGACDAPARDQPAAANAADPAAAPAATVPVSGPKRIVLAFGDSLYAGYSLSRGQSLPDAIQARLRAHGVDATLVNAGVSGDTTADGRRRLAYTLDRMTPAPDLVMLGLGGNDVLRQLSPAETRANMTAMLDELAKRRIPVVLTGMLAPPNLGPDYAAAFNAIWPDLARRYDAPLDPFILQGVLGNRQLMLPDGVHPNARGVGRVADRLAPLVERRLAALPGSATAPQRP</sequence>
<evidence type="ECO:0000313" key="4">
    <source>
        <dbReference type="Proteomes" id="UP000218323"/>
    </source>
</evidence>
<evidence type="ECO:0000256" key="1">
    <source>
        <dbReference type="SAM" id="SignalP"/>
    </source>
</evidence>
<protein>
    <submittedName>
        <fullName evidence="3">Arylesterase</fullName>
    </submittedName>
</protein>
<organism evidence="3 4">
    <name type="scientific">Sphingomonas adhaesiva</name>
    <dbReference type="NCBI Taxonomy" id="28212"/>
    <lineage>
        <taxon>Bacteria</taxon>
        <taxon>Pseudomonadati</taxon>
        <taxon>Pseudomonadota</taxon>
        <taxon>Alphaproteobacteria</taxon>
        <taxon>Sphingomonadales</taxon>
        <taxon>Sphingomonadaceae</taxon>
        <taxon>Sphingomonas</taxon>
    </lineage>
</organism>
<dbReference type="Pfam" id="PF13472">
    <property type="entry name" value="Lipase_GDSL_2"/>
    <property type="match status" value="1"/>
</dbReference>
<dbReference type="InterPro" id="IPR036514">
    <property type="entry name" value="SGNH_hydro_sf"/>
</dbReference>
<dbReference type="RefSeq" id="WP_066709981.1">
    <property type="nucleotide sequence ID" value="NZ_JBHIWA010000062.1"/>
</dbReference>
<proteinExistence type="predicted"/>
<dbReference type="CDD" id="cd01822">
    <property type="entry name" value="Lysophospholipase_L1_like"/>
    <property type="match status" value="1"/>
</dbReference>
<dbReference type="PROSITE" id="PS51257">
    <property type="entry name" value="PROKAR_LIPOPROTEIN"/>
    <property type="match status" value="1"/>
</dbReference>
<comment type="caution">
    <text evidence="3">The sequence shown here is derived from an EMBL/GenBank/DDBJ whole genome shotgun (WGS) entry which is preliminary data.</text>
</comment>
<dbReference type="EMBL" id="NWVC01000004">
    <property type="protein sequence ID" value="PCG14327.1"/>
    <property type="molecule type" value="Genomic_DNA"/>
</dbReference>
<feature type="signal peptide" evidence="1">
    <location>
        <begin position="1"/>
        <end position="25"/>
    </location>
</feature>
<keyword evidence="4" id="KW-1185">Reference proteome</keyword>
<feature type="chain" id="PRO_5012788410" evidence="1">
    <location>
        <begin position="26"/>
        <end position="246"/>
    </location>
</feature>
<dbReference type="PANTHER" id="PTHR30383:SF24">
    <property type="entry name" value="THIOESTERASE 1_PROTEASE 1_LYSOPHOSPHOLIPASE L1"/>
    <property type="match status" value="1"/>
</dbReference>
<feature type="domain" description="SGNH hydrolase-type esterase" evidence="2">
    <location>
        <begin position="56"/>
        <end position="217"/>
    </location>
</feature>
<dbReference type="AlphaFoldDB" id="A0A2A4I5S4"/>